<dbReference type="Proteomes" id="UP000183832">
    <property type="component" value="Unassembled WGS sequence"/>
</dbReference>
<keyword evidence="2" id="KW-1185">Reference proteome</keyword>
<evidence type="ECO:0000313" key="2">
    <source>
        <dbReference type="Proteomes" id="UP000183832"/>
    </source>
</evidence>
<dbReference type="OrthoDB" id="10260625at2759"/>
<sequence>MKTNKGNQRNSQSNPMEFMMKCFYNSTCSEYRSTDYYIAMHRHDDYYPGIVTLSQMTERIKTPW</sequence>
<proteinExistence type="predicted"/>
<accession>A0A1J1IQP5</accession>
<dbReference type="AlphaFoldDB" id="A0A1J1IQP5"/>
<organism evidence="1 2">
    <name type="scientific">Clunio marinus</name>
    <dbReference type="NCBI Taxonomy" id="568069"/>
    <lineage>
        <taxon>Eukaryota</taxon>
        <taxon>Metazoa</taxon>
        <taxon>Ecdysozoa</taxon>
        <taxon>Arthropoda</taxon>
        <taxon>Hexapoda</taxon>
        <taxon>Insecta</taxon>
        <taxon>Pterygota</taxon>
        <taxon>Neoptera</taxon>
        <taxon>Endopterygota</taxon>
        <taxon>Diptera</taxon>
        <taxon>Nematocera</taxon>
        <taxon>Chironomoidea</taxon>
        <taxon>Chironomidae</taxon>
        <taxon>Clunio</taxon>
    </lineage>
</organism>
<gene>
    <name evidence="1" type="ORF">CLUMA_CG015695</name>
</gene>
<protein>
    <submittedName>
        <fullName evidence="1">CLUMA_CG015695, isoform A</fullName>
    </submittedName>
</protein>
<reference evidence="1 2" key="1">
    <citation type="submission" date="2015-04" db="EMBL/GenBank/DDBJ databases">
        <authorList>
            <person name="Syromyatnikov M.Y."/>
            <person name="Popov V.N."/>
        </authorList>
    </citation>
    <scope>NUCLEOTIDE SEQUENCE [LARGE SCALE GENOMIC DNA]</scope>
</reference>
<evidence type="ECO:0000313" key="1">
    <source>
        <dbReference type="EMBL" id="CRL01868.1"/>
    </source>
</evidence>
<name>A0A1J1IQP5_9DIPT</name>
<dbReference type="EMBL" id="CVRI01000057">
    <property type="protein sequence ID" value="CRL01868.1"/>
    <property type="molecule type" value="Genomic_DNA"/>
</dbReference>